<dbReference type="PANTHER" id="PTHR46072:SF10">
    <property type="entry name" value="ACETAMIDASE"/>
    <property type="match status" value="1"/>
</dbReference>
<dbReference type="PIRSF" id="PIRSF001221">
    <property type="entry name" value="Amidase_fungi"/>
    <property type="match status" value="1"/>
</dbReference>
<evidence type="ECO:0000256" key="1">
    <source>
        <dbReference type="ARBA" id="ARBA00009199"/>
    </source>
</evidence>
<dbReference type="Gene3D" id="3.90.1300.10">
    <property type="entry name" value="Amidase signature (AS) domain"/>
    <property type="match status" value="1"/>
</dbReference>
<dbReference type="PANTHER" id="PTHR46072">
    <property type="entry name" value="AMIDASE-RELATED-RELATED"/>
    <property type="match status" value="1"/>
</dbReference>
<dbReference type="Proteomes" id="UP000518752">
    <property type="component" value="Unassembled WGS sequence"/>
</dbReference>
<dbReference type="Pfam" id="PF01425">
    <property type="entry name" value="Amidase"/>
    <property type="match status" value="2"/>
</dbReference>
<accession>A0A8H5HCL3</accession>
<feature type="domain" description="Amidase" evidence="3">
    <location>
        <begin position="66"/>
        <end position="179"/>
    </location>
</feature>
<protein>
    <recommendedName>
        <fullName evidence="3">Amidase domain-containing protein</fullName>
    </recommendedName>
</protein>
<dbReference type="InterPro" id="IPR036928">
    <property type="entry name" value="AS_sf"/>
</dbReference>
<proteinExistence type="inferred from homology"/>
<dbReference type="EMBL" id="JAACJN010000062">
    <property type="protein sequence ID" value="KAF5380778.1"/>
    <property type="molecule type" value="Genomic_DNA"/>
</dbReference>
<reference evidence="4 5" key="1">
    <citation type="journal article" date="2020" name="ISME J.">
        <title>Uncovering the hidden diversity of litter-decomposition mechanisms in mushroom-forming fungi.</title>
        <authorList>
            <person name="Floudas D."/>
            <person name="Bentzer J."/>
            <person name="Ahren D."/>
            <person name="Johansson T."/>
            <person name="Persson P."/>
            <person name="Tunlid A."/>
        </authorList>
    </citation>
    <scope>NUCLEOTIDE SEQUENCE [LARGE SCALE GENOMIC DNA]</scope>
    <source>
        <strain evidence="4 5">CBS 406.79</strain>
    </source>
</reference>
<evidence type="ECO:0000256" key="2">
    <source>
        <dbReference type="ARBA" id="ARBA00022801"/>
    </source>
</evidence>
<keyword evidence="5" id="KW-1185">Reference proteome</keyword>
<comment type="similarity">
    <text evidence="1">Belongs to the amidase family.</text>
</comment>
<dbReference type="InterPro" id="IPR023631">
    <property type="entry name" value="Amidase_dom"/>
</dbReference>
<gene>
    <name evidence="4" type="ORF">D9757_007103</name>
</gene>
<dbReference type="SUPFAM" id="SSF75304">
    <property type="entry name" value="Amidase signature (AS) enzymes"/>
    <property type="match status" value="1"/>
</dbReference>
<evidence type="ECO:0000313" key="5">
    <source>
        <dbReference type="Proteomes" id="UP000518752"/>
    </source>
</evidence>
<name>A0A8H5HCL3_9AGAR</name>
<organism evidence="4 5">
    <name type="scientific">Collybiopsis confluens</name>
    <dbReference type="NCBI Taxonomy" id="2823264"/>
    <lineage>
        <taxon>Eukaryota</taxon>
        <taxon>Fungi</taxon>
        <taxon>Dikarya</taxon>
        <taxon>Basidiomycota</taxon>
        <taxon>Agaricomycotina</taxon>
        <taxon>Agaricomycetes</taxon>
        <taxon>Agaricomycetidae</taxon>
        <taxon>Agaricales</taxon>
        <taxon>Marasmiineae</taxon>
        <taxon>Omphalotaceae</taxon>
        <taxon>Collybiopsis</taxon>
    </lineage>
</organism>
<comment type="caution">
    <text evidence="4">The sequence shown here is derived from an EMBL/GenBank/DDBJ whole genome shotgun (WGS) entry which is preliminary data.</text>
</comment>
<evidence type="ECO:0000313" key="4">
    <source>
        <dbReference type="EMBL" id="KAF5380778.1"/>
    </source>
</evidence>
<evidence type="ECO:0000259" key="3">
    <source>
        <dbReference type="Pfam" id="PF01425"/>
    </source>
</evidence>
<dbReference type="GO" id="GO:0016787">
    <property type="term" value="F:hydrolase activity"/>
    <property type="evidence" value="ECO:0007669"/>
    <property type="project" value="UniProtKB-KW"/>
</dbReference>
<keyword evidence="2" id="KW-0378">Hydrolase</keyword>
<dbReference type="AlphaFoldDB" id="A0A8H5HCL3"/>
<dbReference type="OrthoDB" id="6428749at2759"/>
<sequence length="561" mass="62039">MLWFPSSSSTFEQACAFKQEQRRASFEAASKLLSSPLTPSEEKLHTLSISELVYRCQSGDISPAQIINTYGKKAFDAHRVTNCIAEFMFDQASRSASDISWVPALDSDSHTSDLVRNRPLLGVPVSVKDCIDIAGHDTTLGLARRVNKPVERSSAIVRLLQDAGALIIAKTTVPPALFSFCSWCWRLYGGGAALVACGGSAVEIGSDIGGSVRFPAHFCGVWSLKGSVGRWPALGNQSTMPGVESVPTLTGPLTRNLEDLEQIYKRVIDMKPWTYDCTCVPMPWRPVNLQEEGRRLKWGIVWTDGIIHPSPACRRALSMVVDSLKQQGHEVVDLMPPNIPEFMEIGYQLAFGDSGQQIRDNLEPKESPSLAMGAFLDLLNLPRFFKKMIARFYASKDPIYASLLNAMHAKTIVEERALVVRRDKFREEWHEQWTREGLDFVLTVAAPFPAIKHGDSLKASLMTASYAFLFNLLDYATGSMPVTRVDKAVDSLPADFMSSPEHKAMNIICKTSYSVYDAESMHGLPVGIQIAGRRLEEEKVLEGMKVIQSALTQNGVVFQGK</sequence>
<feature type="domain" description="Amidase" evidence="3">
    <location>
        <begin position="189"/>
        <end position="541"/>
    </location>
</feature>